<dbReference type="InterPro" id="IPR000036">
    <property type="entry name" value="Peptidase_A26_omptin"/>
</dbReference>
<dbReference type="InterPro" id="IPR020080">
    <property type="entry name" value="OM_adhesin/peptidase_omptin"/>
</dbReference>
<organism evidence="3 4">
    <name type="scientific">Pseudochrobactrum saccharolyticum</name>
    <dbReference type="NCBI Taxonomy" id="354352"/>
    <lineage>
        <taxon>Bacteria</taxon>
        <taxon>Pseudomonadati</taxon>
        <taxon>Pseudomonadota</taxon>
        <taxon>Alphaproteobacteria</taxon>
        <taxon>Hyphomicrobiales</taxon>
        <taxon>Brucellaceae</taxon>
        <taxon>Pseudochrobactrum</taxon>
    </lineage>
</organism>
<keyword evidence="3" id="KW-0645">Protease</keyword>
<dbReference type="PRINTS" id="PR00482">
    <property type="entry name" value="OMPTIN"/>
</dbReference>
<feature type="active site" evidence="1">
    <location>
        <position position="239"/>
    </location>
</feature>
<keyword evidence="3" id="KW-0378">Hydrolase</keyword>
<feature type="active site" evidence="1">
    <location>
        <position position="109"/>
    </location>
</feature>
<name>A0A7W8AL21_9HYPH</name>
<dbReference type="InterPro" id="IPR053724">
    <property type="entry name" value="OMP_A26_sf"/>
</dbReference>
<keyword evidence="2" id="KW-0732">Signal</keyword>
<evidence type="ECO:0000313" key="3">
    <source>
        <dbReference type="EMBL" id="MBB5092255.1"/>
    </source>
</evidence>
<keyword evidence="4" id="KW-1185">Reference proteome</keyword>
<feature type="active site" evidence="1">
    <location>
        <position position="237"/>
    </location>
</feature>
<dbReference type="Pfam" id="PF01278">
    <property type="entry name" value="Omptin"/>
    <property type="match status" value="1"/>
</dbReference>
<dbReference type="GO" id="GO:0006508">
    <property type="term" value="P:proteolysis"/>
    <property type="evidence" value="ECO:0007669"/>
    <property type="project" value="UniProtKB-KW"/>
</dbReference>
<evidence type="ECO:0000256" key="1">
    <source>
        <dbReference type="PIRSR" id="PIRSR001522-1"/>
    </source>
</evidence>
<feature type="active site" evidence="1">
    <location>
        <position position="107"/>
    </location>
</feature>
<dbReference type="PIRSF" id="PIRSF001522">
    <property type="entry name" value="Peptidase_A26"/>
    <property type="match status" value="1"/>
</dbReference>
<dbReference type="EMBL" id="JACHIL010000005">
    <property type="protein sequence ID" value="MBB5092255.1"/>
    <property type="molecule type" value="Genomic_DNA"/>
</dbReference>
<dbReference type="GO" id="GO:0009279">
    <property type="term" value="C:cell outer membrane"/>
    <property type="evidence" value="ECO:0007669"/>
    <property type="project" value="InterPro"/>
</dbReference>
<sequence length="323" mass="36288">MKSVSAVICSQFLLIAALPAGAADLNPTQVTEIRISNPDFSFLGGIGYIHLQGDELVYNNTGKKISHLIWKTDAPVLTATAKAVFDNDWTLAGNVMVGFSGNNRMKDYDWLMDPPAGYGSDAWSHRSIHPDTQLNRYITADLALGHDFRLNETALLNLHGGFKYTNVKWDAYGGSYIYSRNEFRDDAGDIPDGERTISYEQSYPTAFLGLEASKSFEQWTFSVQARGGLAFKSRDEDHHWRRNLRFTEKYDGLAFMSVGARTEYAYTAQTSFFLAGNYERYFNKTADTTMYNLTSGEVVEYFPDGAGMKFQSFSLSGGLKYRF</sequence>
<feature type="chain" id="PRO_5031507039" evidence="2">
    <location>
        <begin position="23"/>
        <end position="323"/>
    </location>
</feature>
<feature type="signal peptide" evidence="2">
    <location>
        <begin position="1"/>
        <end position="22"/>
    </location>
</feature>
<dbReference type="RefSeq" id="WP_170265296.1">
    <property type="nucleotide sequence ID" value="NZ_JACHIL010000005.1"/>
</dbReference>
<reference evidence="3 4" key="1">
    <citation type="submission" date="2020-08" db="EMBL/GenBank/DDBJ databases">
        <title>Genomic Encyclopedia of Type Strains, Phase IV (KMG-IV): sequencing the most valuable type-strain genomes for metagenomic binning, comparative biology and taxonomic classification.</title>
        <authorList>
            <person name="Goeker M."/>
        </authorList>
    </citation>
    <scope>NUCLEOTIDE SEQUENCE [LARGE SCALE GENOMIC DNA]</scope>
    <source>
        <strain evidence="3 4">DSM 25620</strain>
    </source>
</reference>
<comment type="caution">
    <text evidence="3">The sequence shown here is derived from an EMBL/GenBank/DDBJ whole genome shotgun (WGS) entry which is preliminary data.</text>
</comment>
<gene>
    <name evidence="3" type="ORF">HNQ68_002809</name>
</gene>
<proteinExistence type="predicted"/>
<protein>
    <submittedName>
        <fullName evidence="3">Outer membrane protease</fullName>
    </submittedName>
</protein>
<accession>A0A7W8AL21</accession>
<evidence type="ECO:0000313" key="4">
    <source>
        <dbReference type="Proteomes" id="UP000531231"/>
    </source>
</evidence>
<evidence type="ECO:0000256" key="2">
    <source>
        <dbReference type="SAM" id="SignalP"/>
    </source>
</evidence>
<dbReference type="SUPFAM" id="SSF69917">
    <property type="entry name" value="OMPT-like"/>
    <property type="match status" value="1"/>
</dbReference>
<dbReference type="AlphaFoldDB" id="A0A7W8AL21"/>
<dbReference type="Proteomes" id="UP000531231">
    <property type="component" value="Unassembled WGS sequence"/>
</dbReference>
<dbReference type="Gene3D" id="2.40.128.90">
    <property type="entry name" value="OMPT-like"/>
    <property type="match status" value="1"/>
</dbReference>
<dbReference type="GO" id="GO:0004190">
    <property type="term" value="F:aspartic-type endopeptidase activity"/>
    <property type="evidence" value="ECO:0007669"/>
    <property type="project" value="InterPro"/>
</dbReference>